<evidence type="ECO:0000259" key="2">
    <source>
        <dbReference type="Pfam" id="PF14616"/>
    </source>
</evidence>
<name>A0A401GU55_9APHY</name>
<gene>
    <name evidence="3" type="ORF">SCP_0802700</name>
</gene>
<evidence type="ECO:0000256" key="1">
    <source>
        <dbReference type="SAM" id="MobiDB-lite"/>
    </source>
</evidence>
<keyword evidence="4" id="KW-1185">Reference proteome</keyword>
<reference evidence="3 4" key="1">
    <citation type="journal article" date="2018" name="Sci. Rep.">
        <title>Genome sequence of the cauliflower mushroom Sparassis crispa (Hanabiratake) and its association with beneficial usage.</title>
        <authorList>
            <person name="Kiyama R."/>
            <person name="Furutani Y."/>
            <person name="Kawaguchi K."/>
            <person name="Nakanishi T."/>
        </authorList>
    </citation>
    <scope>NUCLEOTIDE SEQUENCE [LARGE SCALE GENOMIC DNA]</scope>
</reference>
<dbReference type="InParanoid" id="A0A401GU55"/>
<feature type="compositionally biased region" description="Basic and acidic residues" evidence="1">
    <location>
        <begin position="497"/>
        <end position="508"/>
    </location>
</feature>
<evidence type="ECO:0000313" key="3">
    <source>
        <dbReference type="EMBL" id="GBE85748.1"/>
    </source>
</evidence>
<dbReference type="RefSeq" id="XP_027616661.1">
    <property type="nucleotide sequence ID" value="XM_027760860.1"/>
</dbReference>
<feature type="region of interest" description="Disordered" evidence="1">
    <location>
        <begin position="137"/>
        <end position="202"/>
    </location>
</feature>
<feature type="region of interest" description="Disordered" evidence="1">
    <location>
        <begin position="484"/>
        <end position="519"/>
    </location>
</feature>
<feature type="compositionally biased region" description="Polar residues" evidence="1">
    <location>
        <begin position="161"/>
        <end position="173"/>
    </location>
</feature>
<feature type="compositionally biased region" description="Low complexity" evidence="1">
    <location>
        <begin position="137"/>
        <end position="155"/>
    </location>
</feature>
<proteinExistence type="predicted"/>
<dbReference type="OrthoDB" id="5595379at2759"/>
<feature type="region of interest" description="Disordered" evidence="1">
    <location>
        <begin position="243"/>
        <end position="285"/>
    </location>
</feature>
<dbReference type="PANTHER" id="PTHR28125">
    <property type="entry name" value="MEIOTIC EXPRESSION UP-REGULATED PROTEIN 26"/>
    <property type="match status" value="1"/>
</dbReference>
<dbReference type="EMBL" id="BFAD01000008">
    <property type="protein sequence ID" value="GBE85748.1"/>
    <property type="molecule type" value="Genomic_DNA"/>
</dbReference>
<evidence type="ECO:0000313" key="4">
    <source>
        <dbReference type="Proteomes" id="UP000287166"/>
    </source>
</evidence>
<dbReference type="InterPro" id="IPR028012">
    <property type="entry name" value="Rua1_C"/>
</dbReference>
<organism evidence="3 4">
    <name type="scientific">Sparassis crispa</name>
    <dbReference type="NCBI Taxonomy" id="139825"/>
    <lineage>
        <taxon>Eukaryota</taxon>
        <taxon>Fungi</taxon>
        <taxon>Dikarya</taxon>
        <taxon>Basidiomycota</taxon>
        <taxon>Agaricomycotina</taxon>
        <taxon>Agaricomycetes</taxon>
        <taxon>Polyporales</taxon>
        <taxon>Sparassidaceae</taxon>
        <taxon>Sparassis</taxon>
    </lineage>
</organism>
<dbReference type="Proteomes" id="UP000287166">
    <property type="component" value="Unassembled WGS sequence"/>
</dbReference>
<dbReference type="PANTHER" id="PTHR28125:SF3">
    <property type="entry name" value="TRANSCRIPTION REGULATOR RUA1 C-TERMINAL DOMAIN-CONTAINING PROTEIN"/>
    <property type="match status" value="1"/>
</dbReference>
<dbReference type="AlphaFoldDB" id="A0A401GU55"/>
<sequence length="519" mass="56793">MKSVEQQHLGYSVYPESAIRDTADAADDVLPVATHDDSPFFVANILNDLRSTPSFGQYPQTFSPFSPGTPFRTLFASSPSGFWRPADSSVSPVYHTSPPSYPHAARPHGHHKSSLLSLARYASAVLQNGPLDPLSPLSSISSLPSSPSTDGSPLPRIAHGSASSPQQKPQTTEPAWCYSRATRDRALPSSRTKVPPARASRYCTRSQSARLVASTCARAASRSRRTPDYDDIACDGEDNVPATRLRKRRAEPTADSTLKRPRLTSNNEDALHSEPEVPAVVSTSPNRTFPQHIPVNGDFPLFYRRFPASSYALTGSDTSSHGPSDAVFNLPTDPLSLYHPRFVKGKGRTKIGLCPCCYEDPVRGGEGKKVWLSLKFSAFNYHMQFGHGISAATGLPFSPPIEFRCIPRTEVGKHEKVQMTQGLCHYCKEWVPIEGIKDVPVKVKEIFWWKHAASCHQGSSIIGERDFYIEDDVYRSRLAECNASEDVESPEDANAVHGDDADTVHGVDDAGSDSAAQRD</sequence>
<dbReference type="STRING" id="139825.A0A401GU55"/>
<accession>A0A401GU55</accession>
<dbReference type="GeneID" id="38782665"/>
<feature type="domain" description="Transcription regulator Rua1 C-terminal" evidence="2">
    <location>
        <begin position="334"/>
        <end position="456"/>
    </location>
</feature>
<comment type="caution">
    <text evidence="3">The sequence shown here is derived from an EMBL/GenBank/DDBJ whole genome shotgun (WGS) entry which is preliminary data.</text>
</comment>
<dbReference type="Pfam" id="PF14616">
    <property type="entry name" value="Rua1_C"/>
    <property type="match status" value="1"/>
</dbReference>
<protein>
    <submittedName>
        <fullName evidence="3">Meiotic expression up-regulated protein</fullName>
    </submittedName>
</protein>